<dbReference type="InterPro" id="IPR018294">
    <property type="entry name" value="ISPD_synthase_CS"/>
</dbReference>
<feature type="site" description="Transition state stabilizer" evidence="13">
    <location>
        <position position="34"/>
    </location>
</feature>
<comment type="pathway">
    <text evidence="5 13">Isoprenoid biosynthesis; isopentenyl diphosphate biosynthesis via DXP pathway; isopentenyl diphosphate from 1-deoxy-D-xylulose 5-phosphate: step 2/6.</text>
</comment>
<keyword evidence="12 13" id="KW-0511">Multifunctional enzyme</keyword>
<protein>
    <recommendedName>
        <fullName evidence="13">Bifunctional enzyme IspD/IspF</fullName>
    </recommendedName>
    <domain>
        <recommendedName>
            <fullName evidence="13">2-C-methyl-D-erythritol 4-phosphate cytidylyltransferase</fullName>
            <ecNumber evidence="13">2.7.7.60</ecNumber>
        </recommendedName>
        <alternativeName>
            <fullName evidence="13">4-diphosphocytidyl-2C-methyl-D-erythritol synthase</fullName>
        </alternativeName>
        <alternativeName>
            <fullName evidence="13">MEP cytidylyltransferase</fullName>
            <shortName evidence="13">MCT</shortName>
        </alternativeName>
    </domain>
    <domain>
        <recommendedName>
            <fullName evidence="13">2-C-methyl-D-erythritol 2,4-cyclodiphosphate synthase</fullName>
            <shortName evidence="13">MECDP-synthase</shortName>
            <shortName evidence="13">MECPP-synthase</shortName>
            <shortName evidence="13">MECPS</shortName>
            <ecNumber evidence="13">4.6.1.12</ecNumber>
        </recommendedName>
    </domain>
</protein>
<feature type="site" description="Transition state stabilizer" evidence="13">
    <location>
        <position position="41"/>
    </location>
</feature>
<feature type="binding site" evidence="13">
    <location>
        <begin position="389"/>
        <end position="392"/>
    </location>
    <ligand>
        <name>4-CDP-2-C-methyl-D-erythritol 2-phosphate</name>
        <dbReference type="ChEBI" id="CHEBI:57919"/>
    </ligand>
</feature>
<feature type="region of interest" description="2-C-methyl-D-erythritol 4-phosphate cytidylyltransferase" evidence="13">
    <location>
        <begin position="1"/>
        <end position="260"/>
    </location>
</feature>
<evidence type="ECO:0000259" key="14">
    <source>
        <dbReference type="Pfam" id="PF02542"/>
    </source>
</evidence>
<dbReference type="InterPro" id="IPR003526">
    <property type="entry name" value="MECDP_synthase"/>
</dbReference>
<keyword evidence="10 13" id="KW-0414">Isoprene biosynthesis</keyword>
<gene>
    <name evidence="13" type="primary">ispDF</name>
    <name evidence="15" type="ORF">GCM10023353_07030</name>
</gene>
<dbReference type="InterPro" id="IPR029044">
    <property type="entry name" value="Nucleotide-diphossugar_trans"/>
</dbReference>
<dbReference type="HAMAP" id="MF_01520">
    <property type="entry name" value="IspDF"/>
    <property type="match status" value="1"/>
</dbReference>
<comment type="similarity">
    <text evidence="13">In the N-terminal section; belongs to the IspD/TarI cytidylyltransferase family. IspD subfamily.</text>
</comment>
<evidence type="ECO:0000256" key="10">
    <source>
        <dbReference type="ARBA" id="ARBA00023229"/>
    </source>
</evidence>
<dbReference type="InterPro" id="IPR036571">
    <property type="entry name" value="MECDP_synthase_sf"/>
</dbReference>
<dbReference type="NCBIfam" id="TIGR00151">
    <property type="entry name" value="ispF"/>
    <property type="match status" value="1"/>
</dbReference>
<evidence type="ECO:0000256" key="11">
    <source>
        <dbReference type="ARBA" id="ARBA00023239"/>
    </source>
</evidence>
<comment type="similarity">
    <text evidence="6">Belongs to the IspD/TarI cytidylyltransferase family. IspD subfamily.</text>
</comment>
<dbReference type="Gene3D" id="3.90.550.10">
    <property type="entry name" value="Spore Coat Polysaccharide Biosynthesis Protein SpsA, Chain A"/>
    <property type="match status" value="1"/>
</dbReference>
<dbReference type="PANTHER" id="PTHR32125:SF4">
    <property type="entry name" value="2-C-METHYL-D-ERYTHRITOL 4-PHOSPHATE CYTIDYLYLTRANSFERASE, CHLOROPLASTIC"/>
    <property type="match status" value="1"/>
</dbReference>
<dbReference type="CDD" id="cd02516">
    <property type="entry name" value="CDP-ME_synthetase"/>
    <property type="match status" value="1"/>
</dbReference>
<keyword evidence="11 13" id="KW-0456">Lyase</keyword>
<dbReference type="PANTHER" id="PTHR32125">
    <property type="entry name" value="2-C-METHYL-D-ERYTHRITOL 4-PHOSPHATE CYTIDYLYLTRANSFERASE, CHLOROPLASTIC"/>
    <property type="match status" value="1"/>
</dbReference>
<proteinExistence type="inferred from homology"/>
<dbReference type="CDD" id="cd00554">
    <property type="entry name" value="MECDP_synthase"/>
    <property type="match status" value="1"/>
</dbReference>
<feature type="site" description="Transition state stabilizer" evidence="13">
    <location>
        <position position="294"/>
    </location>
</feature>
<comment type="similarity">
    <text evidence="13">In the C-terminal section; belongs to the IspF family.</text>
</comment>
<feature type="binding site" evidence="13">
    <location>
        <position position="302"/>
    </location>
    <ligand>
        <name>a divalent metal cation</name>
        <dbReference type="ChEBI" id="CHEBI:60240"/>
    </ligand>
</feature>
<reference evidence="16" key="1">
    <citation type="journal article" date="2019" name="Int. J. Syst. Evol. Microbiol.">
        <title>The Global Catalogue of Microorganisms (GCM) 10K type strain sequencing project: providing services to taxonomists for standard genome sequencing and annotation.</title>
        <authorList>
            <consortium name="The Broad Institute Genomics Platform"/>
            <consortium name="The Broad Institute Genome Sequencing Center for Infectious Disease"/>
            <person name="Wu L."/>
            <person name="Ma J."/>
        </authorList>
    </citation>
    <scope>NUCLEOTIDE SEQUENCE [LARGE SCALE GENOMIC DNA]</scope>
    <source>
        <strain evidence="16">JCM 18542</strain>
    </source>
</reference>
<dbReference type="EC" id="4.6.1.12" evidence="13"/>
<dbReference type="Pfam" id="PF02542">
    <property type="entry name" value="YgbB"/>
    <property type="match status" value="1"/>
</dbReference>
<feature type="binding site" evidence="13">
    <location>
        <begin position="316"/>
        <end position="318"/>
    </location>
    <ligand>
        <name>4-CDP-2-C-methyl-D-erythritol 2-phosphate</name>
        <dbReference type="ChEBI" id="CHEBI:57919"/>
    </ligand>
</feature>
<dbReference type="SUPFAM" id="SSF53448">
    <property type="entry name" value="Nucleotide-diphospho-sugar transferases"/>
    <property type="match status" value="1"/>
</dbReference>
<dbReference type="PROSITE" id="PS01295">
    <property type="entry name" value="ISPD"/>
    <property type="match status" value="1"/>
</dbReference>
<evidence type="ECO:0000256" key="2">
    <source>
        <dbReference type="ARBA" id="ARBA00001282"/>
    </source>
</evidence>
<dbReference type="EMBL" id="BAABKQ010000001">
    <property type="protein sequence ID" value="GAA4806465.1"/>
    <property type="molecule type" value="Genomic_DNA"/>
</dbReference>
<keyword evidence="7 13" id="KW-0808">Transferase</keyword>
<feature type="site" description="Positions MEP for the nucleophilic attack" evidence="13">
    <location>
        <position position="179"/>
    </location>
</feature>
<dbReference type="Gene3D" id="3.30.1330.50">
    <property type="entry name" value="2-C-methyl-D-erythritol 2,4-cyclodiphosphate synthase"/>
    <property type="match status" value="1"/>
</dbReference>
<name>A0ABP9C967_9ACTN</name>
<feature type="domain" description="2-C-methyl-D-erythritol 2,4-cyclodiphosphate synthase" evidence="14">
    <location>
        <begin position="262"/>
        <end position="411"/>
    </location>
</feature>
<evidence type="ECO:0000256" key="5">
    <source>
        <dbReference type="ARBA" id="ARBA00004787"/>
    </source>
</evidence>
<keyword evidence="9 13" id="KW-0479">Metal-binding</keyword>
<comment type="caution">
    <text evidence="15">The sequence shown here is derived from an EMBL/GenBank/DDBJ whole genome shotgun (WGS) entry which is preliminary data.</text>
</comment>
<evidence type="ECO:0000256" key="7">
    <source>
        <dbReference type="ARBA" id="ARBA00022679"/>
    </source>
</evidence>
<feature type="region of interest" description="2-C-methyl-D-erythritol 2,4-cyclodiphosphate synthase" evidence="13">
    <location>
        <begin position="262"/>
        <end position="415"/>
    </location>
</feature>
<feature type="binding site" evidence="13">
    <location>
        <position position="399"/>
    </location>
    <ligand>
        <name>4-CDP-2-C-methyl-D-erythritol 2-phosphate</name>
        <dbReference type="ChEBI" id="CHEBI:57919"/>
    </ligand>
</feature>
<dbReference type="PROSITE" id="PS01350">
    <property type="entry name" value="ISPF"/>
    <property type="match status" value="1"/>
</dbReference>
<dbReference type="HAMAP" id="MF_00107">
    <property type="entry name" value="IspF"/>
    <property type="match status" value="1"/>
</dbReference>
<dbReference type="InterPro" id="IPR001228">
    <property type="entry name" value="IspD"/>
</dbReference>
<evidence type="ECO:0000256" key="9">
    <source>
        <dbReference type="ARBA" id="ARBA00022723"/>
    </source>
</evidence>
<evidence type="ECO:0000256" key="12">
    <source>
        <dbReference type="ARBA" id="ARBA00023268"/>
    </source>
</evidence>
<accession>A0ABP9C967</accession>
<feature type="binding site" evidence="13">
    <location>
        <begin position="268"/>
        <end position="270"/>
    </location>
    <ligand>
        <name>4-CDP-2-C-methyl-D-erythritol 2-phosphate</name>
        <dbReference type="ChEBI" id="CHEBI:57919"/>
    </ligand>
</feature>
<dbReference type="SUPFAM" id="SSF69765">
    <property type="entry name" value="IpsF-like"/>
    <property type="match status" value="1"/>
</dbReference>
<evidence type="ECO:0000313" key="16">
    <source>
        <dbReference type="Proteomes" id="UP001500839"/>
    </source>
</evidence>
<evidence type="ECO:0000313" key="15">
    <source>
        <dbReference type="EMBL" id="GAA4806465.1"/>
    </source>
</evidence>
<comment type="caution">
    <text evidence="13">Lacks conserved residue(s) required for the propagation of feature annotation.</text>
</comment>
<dbReference type="InterPro" id="IPR026596">
    <property type="entry name" value="IspD/F"/>
</dbReference>
<comment type="pathway">
    <text evidence="4 13">Isoprenoid biosynthesis; isopentenyl diphosphate biosynthesis via DXP pathway; isopentenyl diphosphate from 1-deoxy-D-xylulose 5-phosphate: step 4/6.</text>
</comment>
<dbReference type="Pfam" id="PF01128">
    <property type="entry name" value="IspD"/>
    <property type="match status" value="1"/>
</dbReference>
<feature type="binding site" evidence="13">
    <location>
        <position position="270"/>
    </location>
    <ligand>
        <name>a divalent metal cation</name>
        <dbReference type="ChEBI" id="CHEBI:60240"/>
    </ligand>
</feature>
<dbReference type="HAMAP" id="MF_00108">
    <property type="entry name" value="IspD"/>
    <property type="match status" value="1"/>
</dbReference>
<feature type="binding site" evidence="13">
    <location>
        <position position="268"/>
    </location>
    <ligand>
        <name>a divalent metal cation</name>
        <dbReference type="ChEBI" id="CHEBI:60240"/>
    </ligand>
</feature>
<keyword evidence="8 13" id="KW-0548">Nucleotidyltransferase</keyword>
<comment type="function">
    <text evidence="13">Bifunctional enzyme that catalyzes the formation of 4-diphosphocytidyl-2-C-methyl-D-erythritol from CTP and 2-C-methyl-D-erythritol 4-phosphate (MEP) (IspD), and catalyzes the conversion of 4-diphosphocytidyl-2-C-methyl-D-erythritol 2-phosphate (CDP-ME2P) to 2-C-methyl-D-erythritol 2,4-cyclodiphosphate (ME-CPP) with a corresponding release of cytidine 5-monophosphate (CMP) (IspF).</text>
</comment>
<evidence type="ECO:0000256" key="8">
    <source>
        <dbReference type="ARBA" id="ARBA00022695"/>
    </source>
</evidence>
<feature type="binding site" evidence="13">
    <location>
        <begin position="294"/>
        <end position="295"/>
    </location>
    <ligand>
        <name>4-CDP-2-C-methyl-D-erythritol 2-phosphate</name>
        <dbReference type="ChEBI" id="CHEBI:57919"/>
    </ligand>
</feature>
<feature type="binding site" evidence="13">
    <location>
        <position position="396"/>
    </location>
    <ligand>
        <name>4-CDP-2-C-methyl-D-erythritol 2-phosphate</name>
        <dbReference type="ChEBI" id="CHEBI:57919"/>
    </ligand>
</feature>
<dbReference type="EC" id="2.7.7.60" evidence="13"/>
<dbReference type="Proteomes" id="UP001500839">
    <property type="component" value="Unassembled WGS sequence"/>
</dbReference>
<dbReference type="InterPro" id="IPR050088">
    <property type="entry name" value="IspD/TarI_cytidylyltransf_bact"/>
</dbReference>
<dbReference type="InterPro" id="IPR020555">
    <property type="entry name" value="MECDP_synthase_CS"/>
</dbReference>
<comment type="catalytic activity">
    <reaction evidence="2 13">
        <text>2-C-methyl-D-erythritol 4-phosphate + CTP + H(+) = 4-CDP-2-C-methyl-D-erythritol + diphosphate</text>
        <dbReference type="Rhea" id="RHEA:13429"/>
        <dbReference type="ChEBI" id="CHEBI:15378"/>
        <dbReference type="ChEBI" id="CHEBI:33019"/>
        <dbReference type="ChEBI" id="CHEBI:37563"/>
        <dbReference type="ChEBI" id="CHEBI:57823"/>
        <dbReference type="ChEBI" id="CHEBI:58262"/>
        <dbReference type="EC" id="2.7.7.60"/>
    </reaction>
</comment>
<dbReference type="NCBIfam" id="TIGR00453">
    <property type="entry name" value="ispD"/>
    <property type="match status" value="1"/>
</dbReference>
<evidence type="ECO:0000256" key="13">
    <source>
        <dbReference type="HAMAP-Rule" id="MF_01520"/>
    </source>
</evidence>
<keyword evidence="16" id="KW-1185">Reference proteome</keyword>
<dbReference type="InterPro" id="IPR034683">
    <property type="entry name" value="IspD/TarI"/>
</dbReference>
<sequence length="415" mass="41317">MSESDPARAGSDAAPTAGGGTVIALVPAAGRGVRLGADGPKAFVPVAGVPMLRLAVAGLAASGRVDGAVVIVPAGYEGHARRLLATVDAGSLSAGIRVVAGGAERSDSVRAGLAAAPEADLVLVHDAARALTPPELVASVVDELRRGAPAVIPGVPVSDTIKPVSEKDGRRVVVGALDRATLRAVQTPQGFRADLLRRAHEHAGDATDDAALVERLGEPVTVVEGAERAFKITGPMDLTLAEALVATEAAARGAGGGTDMARVGIGTDVHPVEKGRPCWVAGLHFPDDDGCAGHSDGDVAAHALCDALLSAGGLGDLGTVFGTGRPEWSGASGTALLAEVRRLLLEYGLVVGNAAVQVVGNRPRLGPRRAEAQAVLSAVLGAPVSVSATTTDGLGFAGRGEGIAATATALVAPAR</sequence>
<feature type="site" description="Positions MEP for the nucleophilic attack" evidence="13">
    <location>
        <position position="231"/>
    </location>
</feature>
<evidence type="ECO:0000256" key="4">
    <source>
        <dbReference type="ARBA" id="ARBA00004709"/>
    </source>
</evidence>
<evidence type="ECO:0000256" key="1">
    <source>
        <dbReference type="ARBA" id="ARBA00000200"/>
    </source>
</evidence>
<comment type="cofactor">
    <cofactor evidence="3 13">
        <name>a divalent metal cation</name>
        <dbReference type="ChEBI" id="CHEBI:60240"/>
    </cofactor>
</comment>
<organism evidence="15 16">
    <name type="scientific">Tomitella cavernea</name>
    <dbReference type="NCBI Taxonomy" id="1387982"/>
    <lineage>
        <taxon>Bacteria</taxon>
        <taxon>Bacillati</taxon>
        <taxon>Actinomycetota</taxon>
        <taxon>Actinomycetes</taxon>
        <taxon>Mycobacteriales</taxon>
        <taxon>Tomitella</taxon>
    </lineage>
</organism>
<feature type="site" description="Transition state stabilizer" evidence="13">
    <location>
        <position position="390"/>
    </location>
</feature>
<evidence type="ECO:0000256" key="6">
    <source>
        <dbReference type="ARBA" id="ARBA00009789"/>
    </source>
</evidence>
<comment type="catalytic activity">
    <reaction evidence="1 13">
        <text>4-CDP-2-C-methyl-D-erythritol 2-phosphate = 2-C-methyl-D-erythritol 2,4-cyclic diphosphate + CMP</text>
        <dbReference type="Rhea" id="RHEA:23864"/>
        <dbReference type="ChEBI" id="CHEBI:57919"/>
        <dbReference type="ChEBI" id="CHEBI:58483"/>
        <dbReference type="ChEBI" id="CHEBI:60377"/>
        <dbReference type="EC" id="4.6.1.12"/>
    </reaction>
</comment>
<evidence type="ECO:0000256" key="3">
    <source>
        <dbReference type="ARBA" id="ARBA00001968"/>
    </source>
</evidence>